<name>A2Q0I7_9VIRU</name>
<dbReference type="RefSeq" id="YP_001031293.1">
    <property type="nucleotide sequence ID" value="NC_008984.1"/>
</dbReference>
<dbReference type="EMBL" id="AB291193">
    <property type="protein sequence ID" value="BAF45702.1"/>
    <property type="molecule type" value="Genomic_DNA"/>
</dbReference>
<dbReference type="KEGG" id="vg:5076342"/>
<dbReference type="GeneID" id="5076342"/>
<organism evidence="1 2">
    <name type="scientific">Ichnoviriform fugitivi</name>
    <dbReference type="NCBI Taxonomy" id="265522"/>
    <lineage>
        <taxon>Viruses</taxon>
        <taxon>Viruses incertae sedis</taxon>
        <taxon>Polydnaviriformidae</taxon>
        <taxon>Ichnoviriform</taxon>
    </lineage>
</organism>
<evidence type="ECO:0000313" key="2">
    <source>
        <dbReference type="Proteomes" id="UP000204242"/>
    </source>
</evidence>
<protein>
    <submittedName>
        <fullName evidence="1">C18.3</fullName>
    </submittedName>
</protein>
<dbReference type="Proteomes" id="UP000204242">
    <property type="component" value="Genome"/>
</dbReference>
<proteinExistence type="predicted"/>
<accession>A2Q0I7</accession>
<sequence>MPYPSFCKMMENSETIIRRIELFSIVKDDDGGNYCSSLGPSQPKDTSKSKIVSGLDAGTVNWTSTIRLSGIQTSQPALSTRVYNISSVYACNFNVFSLVPAECL</sequence>
<reference evidence="1 2" key="1">
    <citation type="journal article" date="2007" name="Virology">
        <title>Shared and species-specific features among ichnovirus genomes.</title>
        <authorList>
            <person name="Tanaka K."/>
            <person name="Lapointe R."/>
            <person name="Barney W.E."/>
            <person name="Makkay A.M."/>
            <person name="Stoltz D."/>
            <person name="Cusson M."/>
            <person name="Webb B.A."/>
        </authorList>
    </citation>
    <scope>NUCLEOTIDE SEQUENCE [LARGE SCALE GENOMIC DNA]</scope>
</reference>
<evidence type="ECO:0000313" key="1">
    <source>
        <dbReference type="EMBL" id="BAF45702.1"/>
    </source>
</evidence>